<accession>A0A8S5RGN9</accession>
<evidence type="ECO:0000313" key="1">
    <source>
        <dbReference type="EMBL" id="DAE30237.1"/>
    </source>
</evidence>
<organism evidence="1">
    <name type="scientific">virus sp. ct5rm7</name>
    <dbReference type="NCBI Taxonomy" id="2827298"/>
    <lineage>
        <taxon>Viruses</taxon>
    </lineage>
</organism>
<dbReference type="EMBL" id="BK059103">
    <property type="protein sequence ID" value="DAE30237.1"/>
    <property type="molecule type" value="Genomic_DNA"/>
</dbReference>
<name>A0A8S5RGN9_9VIRU</name>
<sequence length="356" mass="41265">MNLQAKRQMIKITMIFGEDAVRKYDESKELPSEEWLLDNGGIVDEKEFKTEAEYNAYIAGLNDGDGWSDYHIIRHEDVPEETDNPCAESLWLRLGATVHGSREEIEKILNGDSETLQKLLDIGRYEIDGETYIPGTTVEEYNKEHDTDFDERDVEFHLCIDKRTTRPPLDIQLRELSNAFIAALSRLPLRPDGWLPHIVYVEEEGDCPVYTMYQLEEIRKDGSCVLFNPKSGERFYNRNLYEINIDWLDTVLKWYYECCSVQDSDNGQDSAISPFRKDDIVKLTDDAIEMLRCGFGGEAADYRKDMMLRVKYDKRNEDGTWVTGVMDLSEDDIQEFPSSHLRPATATELNEYIKTQ</sequence>
<reference evidence="1" key="1">
    <citation type="journal article" date="2021" name="Proc. Natl. Acad. Sci. U.S.A.">
        <title>A Catalog of Tens of Thousands of Viruses from Human Metagenomes Reveals Hidden Associations with Chronic Diseases.</title>
        <authorList>
            <person name="Tisza M.J."/>
            <person name="Buck C.B."/>
        </authorList>
    </citation>
    <scope>NUCLEOTIDE SEQUENCE</scope>
    <source>
        <strain evidence="1">Ct5rm7</strain>
    </source>
</reference>
<protein>
    <submittedName>
        <fullName evidence="1">Uncharacterized protein</fullName>
    </submittedName>
</protein>
<proteinExistence type="predicted"/>